<evidence type="ECO:0000256" key="3">
    <source>
        <dbReference type="ARBA" id="ARBA00023163"/>
    </source>
</evidence>
<dbReference type="Gene3D" id="1.10.10.60">
    <property type="entry name" value="Homeodomain-like"/>
    <property type="match status" value="2"/>
</dbReference>
<dbReference type="GO" id="GO:0003700">
    <property type="term" value="F:DNA-binding transcription factor activity"/>
    <property type="evidence" value="ECO:0007669"/>
    <property type="project" value="InterPro"/>
</dbReference>
<evidence type="ECO:0000259" key="4">
    <source>
        <dbReference type="PROSITE" id="PS01124"/>
    </source>
</evidence>
<evidence type="ECO:0000256" key="2">
    <source>
        <dbReference type="ARBA" id="ARBA00023125"/>
    </source>
</evidence>
<dbReference type="PROSITE" id="PS01124">
    <property type="entry name" value="HTH_ARAC_FAMILY_2"/>
    <property type="match status" value="1"/>
</dbReference>
<reference evidence="5 6" key="1">
    <citation type="submission" date="2014-08" db="EMBL/GenBank/DDBJ databases">
        <authorList>
            <person name="Bunnell A."/>
            <person name="Chain P.S."/>
            <person name="Chertkov O."/>
            <person name="Currie B.J."/>
            <person name="Daligault H.E."/>
            <person name="Davenport K.W."/>
            <person name="Davis C."/>
            <person name="Gleasner C.D."/>
            <person name="Johnson S.L."/>
            <person name="Kaestli M."/>
            <person name="Koren S."/>
            <person name="Kunde Y.A."/>
            <person name="Mayo M."/>
            <person name="McMurry K.K."/>
            <person name="Price E.P."/>
            <person name="Reitenga K.G."/>
            <person name="Robison R."/>
            <person name="Rosovitz M.J."/>
            <person name="Sarovich D.S."/>
            <person name="Teshima H."/>
        </authorList>
    </citation>
    <scope>NUCLEOTIDE SEQUENCE [LARGE SCALE GENOMIC DNA]</scope>
    <source>
        <strain evidence="5 6">MSHR44</strain>
    </source>
</reference>
<dbReference type="RefSeq" id="WP_004538052.1">
    <property type="nucleotide sequence ID" value="NZ_AP028082.1"/>
</dbReference>
<keyword evidence="1" id="KW-0805">Transcription regulation</keyword>
<dbReference type="InterPro" id="IPR050204">
    <property type="entry name" value="AraC_XylS_family_regulators"/>
</dbReference>
<sequence>MNCTDLAPTSLREAFRGATIETIDARVEGHASVVLTRVRHAAHGFGFVEFMPPADGYLVGMSLTPPAARAPRAAPDAAADADADGDADAPHRAACVAVQILQDDEPFRADLLQPFDMLFHALPRRTLAELAADLRMGGVRELASPAGGRDAVLQSLVGVLLAASAGSSARSPLLAGHVARAMQIHIVQQYGVAAPSAPAKGGLAGWQLERAKAILTENIAGEVPISQVASACGLSRSYFIKAFRQTVGTTPHRWLLEHKIERVKRSLLSQSAPIADIAHQCGFSDQAHLTRVFTSMIGTPPAAWRRVNRP</sequence>
<gene>
    <name evidence="5" type="ORF">Y036_4624</name>
</gene>
<dbReference type="PROSITE" id="PS00041">
    <property type="entry name" value="HTH_ARAC_FAMILY_1"/>
    <property type="match status" value="1"/>
</dbReference>
<dbReference type="Pfam" id="PF12833">
    <property type="entry name" value="HTH_18"/>
    <property type="match status" value="1"/>
</dbReference>
<dbReference type="EMBL" id="JQIM01000009">
    <property type="protein sequence ID" value="KGX10608.1"/>
    <property type="molecule type" value="Genomic_DNA"/>
</dbReference>
<accession>A0AA40JES0</accession>
<dbReference type="AlphaFoldDB" id="A0AA40JES0"/>
<dbReference type="PANTHER" id="PTHR46796:SF14">
    <property type="entry name" value="TRANSCRIPTIONAL REGULATORY PROTEIN"/>
    <property type="match status" value="1"/>
</dbReference>
<dbReference type="InterPro" id="IPR009057">
    <property type="entry name" value="Homeodomain-like_sf"/>
</dbReference>
<evidence type="ECO:0000256" key="1">
    <source>
        <dbReference type="ARBA" id="ARBA00023015"/>
    </source>
</evidence>
<dbReference type="PANTHER" id="PTHR46796">
    <property type="entry name" value="HTH-TYPE TRANSCRIPTIONAL ACTIVATOR RHAS-RELATED"/>
    <property type="match status" value="1"/>
</dbReference>
<keyword evidence="2" id="KW-0238">DNA-binding</keyword>
<organism evidence="5 6">
    <name type="scientific">Burkholderia pseudomallei</name>
    <name type="common">Pseudomonas pseudomallei</name>
    <dbReference type="NCBI Taxonomy" id="28450"/>
    <lineage>
        <taxon>Bacteria</taxon>
        <taxon>Pseudomonadati</taxon>
        <taxon>Pseudomonadota</taxon>
        <taxon>Betaproteobacteria</taxon>
        <taxon>Burkholderiales</taxon>
        <taxon>Burkholderiaceae</taxon>
        <taxon>Burkholderia</taxon>
        <taxon>pseudomallei group</taxon>
    </lineage>
</organism>
<dbReference type="GO" id="GO:0043565">
    <property type="term" value="F:sequence-specific DNA binding"/>
    <property type="evidence" value="ECO:0007669"/>
    <property type="project" value="InterPro"/>
</dbReference>
<evidence type="ECO:0000313" key="5">
    <source>
        <dbReference type="EMBL" id="KGX10608.1"/>
    </source>
</evidence>
<evidence type="ECO:0000313" key="6">
    <source>
        <dbReference type="Proteomes" id="UP000030475"/>
    </source>
</evidence>
<comment type="caution">
    <text evidence="5">The sequence shown here is derived from an EMBL/GenBank/DDBJ whole genome shotgun (WGS) entry which is preliminary data.</text>
</comment>
<dbReference type="InterPro" id="IPR018060">
    <property type="entry name" value="HTH_AraC"/>
</dbReference>
<dbReference type="Proteomes" id="UP000030475">
    <property type="component" value="Unassembled WGS sequence"/>
</dbReference>
<dbReference type="InterPro" id="IPR018062">
    <property type="entry name" value="HTH_AraC-typ_CS"/>
</dbReference>
<name>A0AA40JES0_BURPE</name>
<keyword evidence="3" id="KW-0804">Transcription</keyword>
<dbReference type="SUPFAM" id="SSF46689">
    <property type="entry name" value="Homeodomain-like"/>
    <property type="match status" value="2"/>
</dbReference>
<feature type="domain" description="HTH araC/xylS-type" evidence="4">
    <location>
        <begin position="209"/>
        <end position="307"/>
    </location>
</feature>
<dbReference type="KEGG" id="but:X994_4185"/>
<protein>
    <submittedName>
        <fullName evidence="5">Helix-turn-helix domain protein</fullName>
    </submittedName>
</protein>
<dbReference type="SMART" id="SM00342">
    <property type="entry name" value="HTH_ARAC"/>
    <property type="match status" value="1"/>
</dbReference>
<proteinExistence type="predicted"/>